<feature type="coiled-coil region" evidence="1">
    <location>
        <begin position="865"/>
        <end position="1180"/>
    </location>
</feature>
<organism evidence="3 4">
    <name type="scientific">Gnathostoma spinigerum</name>
    <dbReference type="NCBI Taxonomy" id="75299"/>
    <lineage>
        <taxon>Eukaryota</taxon>
        <taxon>Metazoa</taxon>
        <taxon>Ecdysozoa</taxon>
        <taxon>Nematoda</taxon>
        <taxon>Chromadorea</taxon>
        <taxon>Rhabditida</taxon>
        <taxon>Spirurina</taxon>
        <taxon>Gnathostomatomorpha</taxon>
        <taxon>Gnathostomatoidea</taxon>
        <taxon>Gnathostomatidae</taxon>
        <taxon>Gnathostoma</taxon>
    </lineage>
</organism>
<feature type="coiled-coil region" evidence="1">
    <location>
        <begin position="584"/>
        <end position="685"/>
    </location>
</feature>
<feature type="compositionally biased region" description="Polar residues" evidence="2">
    <location>
        <begin position="1245"/>
        <end position="1261"/>
    </location>
</feature>
<dbReference type="EMBL" id="JBGFUD010000752">
    <property type="protein sequence ID" value="MFH4975168.1"/>
    <property type="molecule type" value="Genomic_DNA"/>
</dbReference>
<feature type="compositionally biased region" description="Basic and acidic residues" evidence="2">
    <location>
        <begin position="1"/>
        <end position="16"/>
    </location>
</feature>
<feature type="compositionally biased region" description="Polar residues" evidence="2">
    <location>
        <begin position="18"/>
        <end position="36"/>
    </location>
</feature>
<protein>
    <submittedName>
        <fullName evidence="3">Uncharacterized protein</fullName>
    </submittedName>
</protein>
<feature type="compositionally biased region" description="Polar residues" evidence="2">
    <location>
        <begin position="1270"/>
        <end position="1283"/>
    </location>
</feature>
<feature type="coiled-coil region" evidence="1">
    <location>
        <begin position="402"/>
        <end position="531"/>
    </location>
</feature>
<evidence type="ECO:0000313" key="3">
    <source>
        <dbReference type="EMBL" id="MFH4975168.1"/>
    </source>
</evidence>
<keyword evidence="4" id="KW-1185">Reference proteome</keyword>
<evidence type="ECO:0000256" key="1">
    <source>
        <dbReference type="SAM" id="Coils"/>
    </source>
</evidence>
<accession>A0ABD6E5C6</accession>
<sequence length="1283" mass="147091">MSDFDFDKENRPEKRRTVSSPSTLFSPASRNASKKPFTQSKLCGRLIADPNLEQTLAETTLNMSSLGVEDSAITSVSKTEVNSVKADPNLEATFLEGTFTETDLCGVSVVEKKNCCVKADPNLEATHLEAIFTESSSHVAEHSLLGCSKNVDSNHEATYQQATFDSLDEEISPGSGTHPDFETSLEEHSPMNLAVTDEDGYRHKKKYELRTPVPDFKETQNDSVVTCVRKAEDEILQSDEIGINETNANLCTHIQESNSSIVTDKVNPYLVICYCSGENDNPTAEAMCTPEVDSLDGAYLKTTFNETKSIVSPLNDRTDSDDQYEDTVSNLSSVFICDAPVKSYGEAVTGCSEVDSFVDVNKQDENAKEVGELWEQLRAEKQERCYLETELATLNSRFDAAKREHRDEVIGLRRRIDELIKQCETLERRCQIAESDLISFKSTADEQKNKLIDKIVELEENAGNLQDAENNAKTVAVEVEKKLERTELLASEIAHENRQQTETIAALKNRIKILDDEISALKAQKESSADQDEFGQAVEFGMSSLIVQVNEKMSEVGVSLNDREVFDLELSALRKDNEIQAVIIEEKTARVLSLESLLREKESRLESANSLQQELQCRLDDLNQERRAIEAAFQEELLSLKTGLTEKETILESERERLFEMNTRLNEMAQKEIEQKNLIRSLEDEVESGRRLNSKLNGDLSTEKVKSVDLAAQVHTLTVDLQSAMNSRLEISKEKESLLNEIQLLRQNTEKEINANKKMEDTLSALHITLHEQKKFVEDEKELKKELLEKLKVAESELENAERTLNSETKAKEDLQMKVGLLEEAMQKQQHQIEGILTDFRMKEDQMRVKVDEWESLLHCKDESMRRLTETLNALEKTHERSKEQNSRIISDLQREKRELEENFAFKKEHYEKSLRDQIEMLAQIETEMTREKSRWLDEKSALQADVGERLRDQKEQYERLLLDRHHEEDELKKKLEESYDKCQKLEQHQQKIIDEARAKYENLVTENRCLMNDLENLKLEVKNYEGLAEELRSKQQAEKEELRMLLDQDAKNKMEEMTENLKRNFTQQIERLEEEKKHLNLELDSTKSKLWDVEVELMEAKKTCDHLSTAEENERRLELALDEKILENERLKTCLENHREVSEKLMEIEEENKNLILSKEYLERMCDEADEQISSLKAKIFHLHEKVVLLESSKDNLSWEEIARKLGRVDVKPQKLMMVTNVIDSSVSTEGTESSSSSAPFNHDLQSSVKKPYAVSTQEKSSPKRTGTRSKSGNGNSSCRQQ</sequence>
<name>A0ABD6E5C6_9BILA</name>
<keyword evidence="1" id="KW-0175">Coiled coil</keyword>
<dbReference type="Proteomes" id="UP001608902">
    <property type="component" value="Unassembled WGS sequence"/>
</dbReference>
<reference evidence="3 4" key="1">
    <citation type="submission" date="2024-08" db="EMBL/GenBank/DDBJ databases">
        <title>Gnathostoma spinigerum genome.</title>
        <authorList>
            <person name="Gonzalez-Bertolin B."/>
            <person name="Monzon S."/>
            <person name="Zaballos A."/>
            <person name="Jimenez P."/>
            <person name="Dekumyoy P."/>
            <person name="Varona S."/>
            <person name="Cuesta I."/>
            <person name="Sumanam S."/>
            <person name="Adisakwattana P."/>
            <person name="Gasser R.B."/>
            <person name="Hernandez-Gonzalez A."/>
            <person name="Young N.D."/>
            <person name="Perteguer M.J."/>
        </authorList>
    </citation>
    <scope>NUCLEOTIDE SEQUENCE [LARGE SCALE GENOMIC DNA]</scope>
    <source>
        <strain evidence="3">AL3</strain>
        <tissue evidence="3">Liver</tissue>
    </source>
</reference>
<proteinExistence type="predicted"/>
<evidence type="ECO:0000256" key="2">
    <source>
        <dbReference type="SAM" id="MobiDB-lite"/>
    </source>
</evidence>
<gene>
    <name evidence="3" type="ORF">AB6A40_001877</name>
</gene>
<comment type="caution">
    <text evidence="3">The sequence shown here is derived from an EMBL/GenBank/DDBJ whole genome shotgun (WGS) entry which is preliminary data.</text>
</comment>
<feature type="coiled-coil region" evidence="1">
    <location>
        <begin position="728"/>
        <end position="832"/>
    </location>
</feature>
<feature type="compositionally biased region" description="Low complexity" evidence="2">
    <location>
        <begin position="1229"/>
        <end position="1239"/>
    </location>
</feature>
<evidence type="ECO:0000313" key="4">
    <source>
        <dbReference type="Proteomes" id="UP001608902"/>
    </source>
</evidence>
<feature type="region of interest" description="Disordered" evidence="2">
    <location>
        <begin position="1229"/>
        <end position="1283"/>
    </location>
</feature>
<feature type="region of interest" description="Disordered" evidence="2">
    <location>
        <begin position="1"/>
        <end position="36"/>
    </location>
</feature>